<proteinExistence type="predicted"/>
<reference evidence="4" key="1">
    <citation type="journal article" date="2013" name="Nat. Genet.">
        <title>The wheat powdery mildew genome shows the unique evolution of an obligate biotroph.</title>
        <authorList>
            <person name="Wicker T."/>
            <person name="Oberhaensli S."/>
            <person name="Parlange F."/>
            <person name="Buchmann J.P."/>
            <person name="Shatalina M."/>
            <person name="Roffler S."/>
            <person name="Ben-David R."/>
            <person name="Dolezel J."/>
            <person name="Simkova H."/>
            <person name="Schulze-Lefert P."/>
            <person name="Spanu P.D."/>
            <person name="Bruggmann R."/>
            <person name="Amselem J."/>
            <person name="Quesneville H."/>
            <person name="Ver Loren van Themaat E."/>
            <person name="Paape T."/>
            <person name="Shimizu K.K."/>
            <person name="Keller B."/>
        </authorList>
    </citation>
    <scope>NUCLEOTIDE SEQUENCE [LARGE SCALE GENOMIC DNA]</scope>
    <source>
        <strain evidence="4">96224</strain>
    </source>
</reference>
<organism evidence="3">
    <name type="scientific">Blumeria graminis f. sp. tritici 96224</name>
    <dbReference type="NCBI Taxonomy" id="1268274"/>
    <lineage>
        <taxon>Eukaryota</taxon>
        <taxon>Fungi</taxon>
        <taxon>Dikarya</taxon>
        <taxon>Ascomycota</taxon>
        <taxon>Pezizomycotina</taxon>
        <taxon>Leotiomycetes</taxon>
        <taxon>Erysiphales</taxon>
        <taxon>Erysiphaceae</taxon>
        <taxon>Blumeria</taxon>
    </lineage>
</organism>
<evidence type="ECO:0000313" key="3">
    <source>
        <dbReference type="EMBL" id="SUZ11520.1"/>
    </source>
</evidence>
<evidence type="ECO:0000256" key="1">
    <source>
        <dbReference type="SAM" id="MobiDB-lite"/>
    </source>
</evidence>
<gene>
    <name evidence="2" type="ORF">BGT96224_2424</name>
    <name evidence="3" type="ORF">BGT96224V2_LOCUS4686</name>
</gene>
<evidence type="ECO:0000313" key="4">
    <source>
        <dbReference type="Proteomes" id="UP000053110"/>
    </source>
</evidence>
<feature type="region of interest" description="Disordered" evidence="1">
    <location>
        <begin position="21"/>
        <end position="108"/>
    </location>
</feature>
<dbReference type="Proteomes" id="UP000053110">
    <property type="component" value="Unassembled WGS sequence"/>
</dbReference>
<name>A0A061HF64_BLUGR</name>
<dbReference type="OrthoDB" id="5404323at2759"/>
<dbReference type="EMBL" id="KE375100">
    <property type="protein sequence ID" value="EPQ63745.1"/>
    <property type="molecule type" value="Genomic_DNA"/>
</dbReference>
<reference evidence="2" key="2">
    <citation type="submission" date="2013-01" db="EMBL/GenBank/DDBJ databases">
        <title>The wheat powdery mildew genome reveals unique evolution of an obligate biotroph.</title>
        <authorList>
            <person name="Oberhaensli S."/>
            <person name="Wicker T."/>
            <person name="Keller B."/>
        </authorList>
    </citation>
    <scope>NUCLEOTIDE SEQUENCE</scope>
    <source>
        <strain evidence="2">96224</strain>
    </source>
</reference>
<dbReference type="EMBL" id="UIGY01000129">
    <property type="protein sequence ID" value="SUZ11520.1"/>
    <property type="molecule type" value="Genomic_DNA"/>
</dbReference>
<accession>A0A061HF64</accession>
<protein>
    <submittedName>
        <fullName evidence="3">Bgt-2424</fullName>
    </submittedName>
</protein>
<feature type="compositionally biased region" description="Basic and acidic residues" evidence="1">
    <location>
        <begin position="81"/>
        <end position="106"/>
    </location>
</feature>
<reference evidence="3" key="3">
    <citation type="submission" date="2018-07" db="EMBL/GenBank/DDBJ databases">
        <authorList>
            <person name="Quirk P.G."/>
            <person name="Krulwich T.A."/>
        </authorList>
    </citation>
    <scope>NUCLEOTIDE SEQUENCE</scope>
    <source>
        <strain evidence="3">96224</strain>
    </source>
</reference>
<dbReference type="AlphaFoldDB" id="A0A061HF64"/>
<feature type="compositionally biased region" description="Polar residues" evidence="1">
    <location>
        <begin position="21"/>
        <end position="35"/>
    </location>
</feature>
<sequence length="610" mass="68758">MYLQYDEGIPCRNYLETPKVQKNSCTPQRFSSRKASPTLGPLGRRNTINESSGLRRSLPKRPLSEHLVQPNLSNDQLSPNYDREFKKEIPTSISDKDNRMQKENSKQRNKFHKKASVFYLAHPAPTLTQTQKFLQIRPKLLLQLQLLTAQTRPKPSLDVIPSTVLVPRLAKKFPRLFRGRRELGSNDVIIVKSEDYDTAVESSEKIWESGNSDIAKRDLLAVICQMPRDRGASQGVAEIVLSDGSVCTATPLPGGIYEIQTTDKDGHQIIAHWWIKKYPKRTSIESLDYANINADLHYAFSIIESNTRKNPIMATISHKSLEILDSYSAKSSLQGNYHRKPSVQVSTKCYENPESLSATVCSTYQIDEKMEALIQVTGIWVSLRQGWCPNFKYNDAIAIACSSSCSQPGGRSRSSSMTPHTNLNCSDIDILDLPDSTISPRVTSFGNIMRQASLRCRKANQNSSTIETKIISQKKASSGTAFVQRVAASRMSHTPSTISNEFEKDPFNVNSFIFPENFNGDEVKEVSKLSQLPTTYSPKADPDTNSRTRGLKQTLLFHNRCNLLHEDFSYDARSKKSKNTETIHRTRRFKAMIAGIFHRAYTINQRSAHG</sequence>
<evidence type="ECO:0000313" key="2">
    <source>
        <dbReference type="EMBL" id="EPQ63745.1"/>
    </source>
</evidence>
<dbReference type="HOGENOM" id="CLU_021587_2_0_1"/>
<feature type="compositionally biased region" description="Polar residues" evidence="1">
    <location>
        <begin position="70"/>
        <end position="79"/>
    </location>
</feature>